<dbReference type="RefSeq" id="WP_055121125.1">
    <property type="nucleotide sequence ID" value="NZ_CXWA01000013.1"/>
</dbReference>
<accession>A0A0M7A1I4</accession>
<organism evidence="1 2">
    <name type="scientific">Roseibium album</name>
    <dbReference type="NCBI Taxonomy" id="311410"/>
    <lineage>
        <taxon>Bacteria</taxon>
        <taxon>Pseudomonadati</taxon>
        <taxon>Pseudomonadota</taxon>
        <taxon>Alphaproteobacteria</taxon>
        <taxon>Hyphomicrobiales</taxon>
        <taxon>Stappiaceae</taxon>
        <taxon>Roseibium</taxon>
    </lineage>
</organism>
<evidence type="ECO:0000313" key="2">
    <source>
        <dbReference type="Proteomes" id="UP000049983"/>
    </source>
</evidence>
<dbReference type="GeneID" id="97669284"/>
<dbReference type="EMBL" id="CXWC01000004">
    <property type="protein sequence ID" value="CTQ68719.1"/>
    <property type="molecule type" value="Genomic_DNA"/>
</dbReference>
<gene>
    <name evidence="1" type="ORF">LA5096_01882</name>
</gene>
<keyword evidence="2" id="KW-1185">Reference proteome</keyword>
<sequence>MKGASLPDLAEAYFSGDGDDATAAISKACRLVYGRLTSTASWGLSAIQSLTIGDALDGMTEAEQKHFRNLPSRIFYGVNSDMAIDLRLLGVPRNAAQPLADYLAEQTVGGGLRSIRTTLSGLTDADWQRAVGPSGPTYQKAWKILEGYS</sequence>
<dbReference type="OrthoDB" id="9815222at2"/>
<dbReference type="STRING" id="311410.LA5095_05613"/>
<name>A0A0M7A1I4_9HYPH</name>
<evidence type="ECO:0000313" key="1">
    <source>
        <dbReference type="EMBL" id="CTQ68719.1"/>
    </source>
</evidence>
<dbReference type="Proteomes" id="UP000049983">
    <property type="component" value="Unassembled WGS sequence"/>
</dbReference>
<proteinExistence type="predicted"/>
<protein>
    <submittedName>
        <fullName evidence="1">Uncharacterized protein</fullName>
    </submittedName>
</protein>
<reference evidence="2" key="1">
    <citation type="submission" date="2015-07" db="EMBL/GenBank/DDBJ databases">
        <authorList>
            <person name="Rodrigo-Torres Lidia"/>
            <person name="Arahal R.David."/>
        </authorList>
    </citation>
    <scope>NUCLEOTIDE SEQUENCE [LARGE SCALE GENOMIC DNA]</scope>
    <source>
        <strain evidence="2">CECT 5096</strain>
    </source>
</reference>
<dbReference type="AlphaFoldDB" id="A0A0M7A1I4"/>